<sequence>MPRQLRPVRHGLAALSLGTAALVALTACTSAKNDGTPAGTSAASLTIGTTDQVTSLDPAGSWDAGSGTIESEVYATLLSAKNGSSEVAPDLASAIELTGPKEYTVTLKAGLKFANGHDLTSSDVKFSFDRQLRIADKNGPASLLYNLASTAAPDPTTVVFTLKSANDTLFPQVLSTNAGYIADEQVFPADKILDDTAVVAAKPWNGPYAVDSYDKNSLVSFTANSAYRGLLGTPKTAHVQLKYYTDASNLKLDVQQGAIDAVYRTLTVTDLQDLSTKSGIVVHTGSGNGIRFIVFNFKTQPYGSATKQADPAKALAVRQAVADSVDRAQLASQVYKNTFQPLYTSVPDGITGATPSLKALYGDQHGGPDKAAAAKVLSAAGVSTPVTLSLQYNTDHYGSSSADEYALIKTQLEATGLFKVKLQSTEWAQYGTDRVADLYPLYQLGWYADYLDADDYLASFYAANSWVNNGYADPAVLALIKKEETDTDPADRTAVIEQVQNKVAATVPLLPLLQGSTAIVTRSSVSGVPAELDSAYQFRWAELAKK</sequence>
<dbReference type="Gene3D" id="3.40.190.10">
    <property type="entry name" value="Periplasmic binding protein-like II"/>
    <property type="match status" value="1"/>
</dbReference>
<feature type="domain" description="Solute-binding protein family 5" evidence="6">
    <location>
        <begin position="86"/>
        <end position="465"/>
    </location>
</feature>
<organism evidence="7 8">
    <name type="scientific">Streptomyces polygonati</name>
    <dbReference type="NCBI Taxonomy" id="1617087"/>
    <lineage>
        <taxon>Bacteria</taxon>
        <taxon>Bacillati</taxon>
        <taxon>Actinomycetota</taxon>
        <taxon>Actinomycetes</taxon>
        <taxon>Kitasatosporales</taxon>
        <taxon>Streptomycetaceae</taxon>
        <taxon>Streptomyces</taxon>
    </lineage>
</organism>
<dbReference type="EMBL" id="JBHSBB010000006">
    <property type="protein sequence ID" value="MFC4030929.1"/>
    <property type="molecule type" value="Genomic_DNA"/>
</dbReference>
<reference evidence="8" key="1">
    <citation type="journal article" date="2019" name="Int. J. Syst. Evol. Microbiol.">
        <title>The Global Catalogue of Microorganisms (GCM) 10K type strain sequencing project: providing services to taxonomists for standard genome sequencing and annotation.</title>
        <authorList>
            <consortium name="The Broad Institute Genomics Platform"/>
            <consortium name="The Broad Institute Genome Sequencing Center for Infectious Disease"/>
            <person name="Wu L."/>
            <person name="Ma J."/>
        </authorList>
    </citation>
    <scope>NUCLEOTIDE SEQUENCE [LARGE SCALE GENOMIC DNA]</scope>
    <source>
        <strain evidence="8">CGMCC 4.7237</strain>
    </source>
</reference>
<feature type="chain" id="PRO_5046870819" evidence="5">
    <location>
        <begin position="27"/>
        <end position="546"/>
    </location>
</feature>
<gene>
    <name evidence="7" type="ORF">ACFO3J_05530</name>
</gene>
<dbReference type="SUPFAM" id="SSF53850">
    <property type="entry name" value="Periplasmic binding protein-like II"/>
    <property type="match status" value="1"/>
</dbReference>
<evidence type="ECO:0000256" key="4">
    <source>
        <dbReference type="ARBA" id="ARBA00022729"/>
    </source>
</evidence>
<dbReference type="PANTHER" id="PTHR30290:SF10">
    <property type="entry name" value="PERIPLASMIC OLIGOPEPTIDE-BINDING PROTEIN-RELATED"/>
    <property type="match status" value="1"/>
</dbReference>
<dbReference type="RefSeq" id="WP_386426654.1">
    <property type="nucleotide sequence ID" value="NZ_JBHSBB010000006.1"/>
</dbReference>
<evidence type="ECO:0000256" key="1">
    <source>
        <dbReference type="ARBA" id="ARBA00004196"/>
    </source>
</evidence>
<dbReference type="Pfam" id="PF00496">
    <property type="entry name" value="SBP_bac_5"/>
    <property type="match status" value="1"/>
</dbReference>
<dbReference type="PANTHER" id="PTHR30290">
    <property type="entry name" value="PERIPLASMIC BINDING COMPONENT OF ABC TRANSPORTER"/>
    <property type="match status" value="1"/>
</dbReference>
<dbReference type="InterPro" id="IPR039424">
    <property type="entry name" value="SBP_5"/>
</dbReference>
<comment type="similarity">
    <text evidence="2">Belongs to the bacterial solute-binding protein 5 family.</text>
</comment>
<feature type="signal peptide" evidence="5">
    <location>
        <begin position="1"/>
        <end position="26"/>
    </location>
</feature>
<dbReference type="InterPro" id="IPR030678">
    <property type="entry name" value="Peptide/Ni-bd"/>
</dbReference>
<dbReference type="Proteomes" id="UP001595765">
    <property type="component" value="Unassembled WGS sequence"/>
</dbReference>
<dbReference type="Gene3D" id="3.10.105.10">
    <property type="entry name" value="Dipeptide-binding Protein, Domain 3"/>
    <property type="match status" value="1"/>
</dbReference>
<keyword evidence="8" id="KW-1185">Reference proteome</keyword>
<accession>A0ABV8HKZ5</accession>
<evidence type="ECO:0000256" key="3">
    <source>
        <dbReference type="ARBA" id="ARBA00022448"/>
    </source>
</evidence>
<dbReference type="InterPro" id="IPR000914">
    <property type="entry name" value="SBP_5_dom"/>
</dbReference>
<name>A0ABV8HKZ5_9ACTN</name>
<comment type="subcellular location">
    <subcellularLocation>
        <location evidence="1">Cell envelope</location>
    </subcellularLocation>
</comment>
<evidence type="ECO:0000256" key="2">
    <source>
        <dbReference type="ARBA" id="ARBA00005695"/>
    </source>
</evidence>
<evidence type="ECO:0000313" key="8">
    <source>
        <dbReference type="Proteomes" id="UP001595765"/>
    </source>
</evidence>
<proteinExistence type="inferred from homology"/>
<keyword evidence="4 5" id="KW-0732">Signal</keyword>
<comment type="caution">
    <text evidence="7">The sequence shown here is derived from an EMBL/GenBank/DDBJ whole genome shotgun (WGS) entry which is preliminary data.</text>
</comment>
<dbReference type="PIRSF" id="PIRSF002741">
    <property type="entry name" value="MppA"/>
    <property type="match status" value="1"/>
</dbReference>
<keyword evidence="3" id="KW-0813">Transport</keyword>
<dbReference type="PROSITE" id="PS51257">
    <property type="entry name" value="PROKAR_LIPOPROTEIN"/>
    <property type="match status" value="1"/>
</dbReference>
<protein>
    <submittedName>
        <fullName evidence="7">ABC transporter substrate-binding protein</fullName>
    </submittedName>
</protein>
<evidence type="ECO:0000259" key="6">
    <source>
        <dbReference type="Pfam" id="PF00496"/>
    </source>
</evidence>
<evidence type="ECO:0000256" key="5">
    <source>
        <dbReference type="SAM" id="SignalP"/>
    </source>
</evidence>
<evidence type="ECO:0000313" key="7">
    <source>
        <dbReference type="EMBL" id="MFC4030929.1"/>
    </source>
</evidence>